<proteinExistence type="predicted"/>
<evidence type="ECO:0000256" key="1">
    <source>
        <dbReference type="SAM" id="MobiDB-lite"/>
    </source>
</evidence>
<evidence type="ECO:0000313" key="3">
    <source>
        <dbReference type="Proteomes" id="UP000782241"/>
    </source>
</evidence>
<reference evidence="2" key="1">
    <citation type="submission" date="2021-04" db="EMBL/GenBank/DDBJ databases">
        <title>Draft genome of Fusarium avenaceum strain F156N33, isolated from an atmospheric sample in Virginia.</title>
        <authorList>
            <person name="Yang S."/>
            <person name="Vinatzer B.A."/>
            <person name="Coleman J."/>
        </authorList>
    </citation>
    <scope>NUCLEOTIDE SEQUENCE</scope>
    <source>
        <strain evidence="2">F156N33</strain>
    </source>
</reference>
<organism evidence="2 3">
    <name type="scientific">Fusarium avenaceum</name>
    <dbReference type="NCBI Taxonomy" id="40199"/>
    <lineage>
        <taxon>Eukaryota</taxon>
        <taxon>Fungi</taxon>
        <taxon>Dikarya</taxon>
        <taxon>Ascomycota</taxon>
        <taxon>Pezizomycotina</taxon>
        <taxon>Sordariomycetes</taxon>
        <taxon>Hypocreomycetidae</taxon>
        <taxon>Hypocreales</taxon>
        <taxon>Nectriaceae</taxon>
        <taxon>Fusarium</taxon>
        <taxon>Fusarium tricinctum species complex</taxon>
    </lineage>
</organism>
<gene>
    <name evidence="2" type="ORF">KAF25_006060</name>
</gene>
<dbReference type="EMBL" id="JAGPUO010000017">
    <property type="protein sequence ID" value="KAG5657496.1"/>
    <property type="molecule type" value="Genomic_DNA"/>
</dbReference>
<evidence type="ECO:0000313" key="2">
    <source>
        <dbReference type="EMBL" id="KAG5657496.1"/>
    </source>
</evidence>
<name>A0A9P7KSJ7_9HYPO</name>
<keyword evidence="3" id="KW-1185">Reference proteome</keyword>
<feature type="region of interest" description="Disordered" evidence="1">
    <location>
        <begin position="1"/>
        <end position="28"/>
    </location>
</feature>
<protein>
    <submittedName>
        <fullName evidence="2">Uncharacterized protein</fullName>
    </submittedName>
</protein>
<feature type="compositionally biased region" description="Low complexity" evidence="1">
    <location>
        <begin position="1"/>
        <end position="19"/>
    </location>
</feature>
<sequence length="99" mass="10599">MSSNGTTGSLSATSSGDSSVVNTSERLNVTSERECQSLLLRELTALPERDPLAPGTISCTTPQLPLLTRRDATTDSTTRNNVWIARTVRAAMSDVFPKS</sequence>
<comment type="caution">
    <text evidence="2">The sequence shown here is derived from an EMBL/GenBank/DDBJ whole genome shotgun (WGS) entry which is preliminary data.</text>
</comment>
<accession>A0A9P7KSJ7</accession>
<dbReference type="AlphaFoldDB" id="A0A9P7KSJ7"/>
<dbReference type="Proteomes" id="UP000782241">
    <property type="component" value="Unassembled WGS sequence"/>
</dbReference>